<accession>A0A521AE13</accession>
<dbReference type="Pfam" id="PF14398">
    <property type="entry name" value="ATPgrasp_YheCD"/>
    <property type="match status" value="1"/>
</dbReference>
<dbReference type="SUPFAM" id="SSF56059">
    <property type="entry name" value="Glutathione synthetase ATP-binding domain-like"/>
    <property type="match status" value="1"/>
</dbReference>
<dbReference type="Gene3D" id="3.30.470.20">
    <property type="entry name" value="ATP-grasp fold, B domain"/>
    <property type="match status" value="1"/>
</dbReference>
<dbReference type="OrthoDB" id="7869153at2"/>
<evidence type="ECO:0000313" key="1">
    <source>
        <dbReference type="EMBL" id="SMO33021.1"/>
    </source>
</evidence>
<dbReference type="RefSeq" id="WP_142503804.1">
    <property type="nucleotide sequence ID" value="NZ_FXTI01000001.1"/>
</dbReference>
<sequence length="372" mass="42000">MSASVYTLGVITCHLSKKTPPFQEAGYIKELTAAGVPFGIQLITFSPMDVDWKTRKVSAWRYDPKGKRWHKESHPIPHLIYDRCYYLTSEQYAAYKPYISRISKDSQTHLLGRPLGGKLHTHHMIQENPALRPYLPPTIKLQSSADILTALQKHAAILIKPNGGSHGRGVAAIIPEGDSFRVWGRSKANRRFHLLLHSRKTLCRWAEQFTQHSRYIIQPYLSLTTMDGRPFDIRILVQKDRSGCWVTTGMAVRTGHFSSLTSNLHGGGHAERAIPFLKKYYPPGKVSKILKSIRFLSLNIPKQIESQHGRLLELGLDIGVDRNGHVWLLEANSKPGRSIFLKTGEQDVRVQSVRLPIEYAHSLFQSLTGGSV</sequence>
<dbReference type="EMBL" id="FXTI01000001">
    <property type="protein sequence ID" value="SMO33021.1"/>
    <property type="molecule type" value="Genomic_DNA"/>
</dbReference>
<evidence type="ECO:0000313" key="2">
    <source>
        <dbReference type="Proteomes" id="UP000315636"/>
    </source>
</evidence>
<dbReference type="Proteomes" id="UP000315636">
    <property type="component" value="Unassembled WGS sequence"/>
</dbReference>
<keyword evidence="2" id="KW-1185">Reference proteome</keyword>
<reference evidence="1 2" key="1">
    <citation type="submission" date="2017-05" db="EMBL/GenBank/DDBJ databases">
        <authorList>
            <person name="Varghese N."/>
            <person name="Submissions S."/>
        </authorList>
    </citation>
    <scope>NUCLEOTIDE SEQUENCE [LARGE SCALE GENOMIC DNA]</scope>
    <source>
        <strain evidence="1 2">DSM 45474</strain>
    </source>
</reference>
<gene>
    <name evidence="1" type="ORF">SAMN06264849_10185</name>
</gene>
<protein>
    <submittedName>
        <fullName evidence="1">YheC/D like ATP-grasp</fullName>
    </submittedName>
</protein>
<organism evidence="1 2">
    <name type="scientific">Melghirimyces algeriensis</name>
    <dbReference type="NCBI Taxonomy" id="910412"/>
    <lineage>
        <taxon>Bacteria</taxon>
        <taxon>Bacillati</taxon>
        <taxon>Bacillota</taxon>
        <taxon>Bacilli</taxon>
        <taxon>Bacillales</taxon>
        <taxon>Thermoactinomycetaceae</taxon>
        <taxon>Melghirimyces</taxon>
    </lineage>
</organism>
<dbReference type="InterPro" id="IPR026838">
    <property type="entry name" value="YheC/D"/>
</dbReference>
<dbReference type="AlphaFoldDB" id="A0A521AE13"/>
<proteinExistence type="predicted"/>
<name>A0A521AE13_9BACL</name>